<keyword evidence="4" id="KW-1185">Reference proteome</keyword>
<dbReference type="Proteomes" id="UP000215738">
    <property type="component" value="Unassembled WGS sequence"/>
</dbReference>
<proteinExistence type="predicted"/>
<dbReference type="Pfam" id="PF05658">
    <property type="entry name" value="YadA_head"/>
    <property type="match status" value="3"/>
</dbReference>
<organism evidence="3 4">
    <name type="scientific">Actinobacillus seminis</name>
    <dbReference type="NCBI Taxonomy" id="722"/>
    <lineage>
        <taxon>Bacteria</taxon>
        <taxon>Pseudomonadati</taxon>
        <taxon>Pseudomonadota</taxon>
        <taxon>Gammaproteobacteria</taxon>
        <taxon>Pasteurellales</taxon>
        <taxon>Pasteurellaceae</taxon>
        <taxon>Actinobacillus</taxon>
    </lineage>
</organism>
<dbReference type="InterPro" id="IPR008640">
    <property type="entry name" value="Adhesin_Head_dom"/>
</dbReference>
<feature type="domain" description="Trimeric autotransporter adhesin YadA-like head" evidence="1">
    <location>
        <begin position="9"/>
        <end position="32"/>
    </location>
</feature>
<dbReference type="InterPro" id="IPR037174">
    <property type="entry name" value="Trimeric_adhesin"/>
</dbReference>
<evidence type="ECO:0000259" key="2">
    <source>
        <dbReference type="Pfam" id="PF05662"/>
    </source>
</evidence>
<dbReference type="Gene3D" id="2.150.10.10">
    <property type="entry name" value="Serralysin-like metalloprotease, C-terminal"/>
    <property type="match status" value="2"/>
</dbReference>
<dbReference type="SUPFAM" id="SSF101967">
    <property type="entry name" value="Adhesin YadA, collagen-binding domain"/>
    <property type="match status" value="3"/>
</dbReference>
<feature type="domain" description="Trimeric autotransporter adhesin YadA-like head" evidence="1">
    <location>
        <begin position="89"/>
        <end position="114"/>
    </location>
</feature>
<dbReference type="EMBL" id="NLFK01000008">
    <property type="protein sequence ID" value="OZN24563.1"/>
    <property type="molecule type" value="Genomic_DNA"/>
</dbReference>
<gene>
    <name evidence="3" type="ORF">CFY87_08925</name>
</gene>
<sequence>MIGRAAKSTNQGTIAIGLEAQAAAENAIAIGSSIGGEPASSTTAMGSKSIAFGFKSTTTQKAGNSIAVGHTAKTLDVNSIAFGTYSHSNGAQSLALGSFSSTIGNDAVSIGTRSGSYGTRTNAIGAYSRATGQDTSIFGSHNMIGKSQEDLANKMNQEQAVVYDPNAIQNTVVLGNKNAITSNNTFVLGSNINSKQTILQVPNDKGQMVNTLLYVPIGETVANSVYLGDSSVATKGNQVNTKNQVIIGTGQFANLTTGQTTTAGDTGTVENVTVGPITYGKDNDGSGKAFAGAAGKGVVTVGAAGKERRIQNVAAGEISATSTDAINGSQLYAVTDVVGSLASSVATHLGGNASVKKDGSLQAPTYNLYQGTEIPMIVGNGNTPYKTANSVDAALTNLNTYINDGFKVLDSNGNTKGVVTPGNSVKFESTDTVIAEVVNETNDGVTAIKFSVKDPNTNASNSPLAVVYTDKQGNQVYPVVGPDGAVTYRSQPNDQGNEVVKANVITSINGPDGTATPTILNNVASNLPNTYNTDAYNPKNLGVTTSEDLPANLNTTHAATVGDVLNSGWNLQGNNVGIDFVKPYDTVNFINGNATVATVATAPDGKSSTVKYDVNIDNNTLKIENGKLAVASPDTNTITTVKAADDSAVSVVDNPGANGTTHEYTVDVAVDGNTIKVENGKLVATATAPEAGLIETTDGRAAPKNGDENKVATVTNVADKKKKKEW</sequence>
<dbReference type="SUPFAM" id="SSF101999">
    <property type="entry name" value="Trimeric adhesin"/>
    <property type="match status" value="1"/>
</dbReference>
<dbReference type="InterPro" id="IPR011049">
    <property type="entry name" value="Serralysin-like_metalloprot_C"/>
</dbReference>
<feature type="domain" description="Trimeric autotransporter adhesin YadA-like head" evidence="1">
    <location>
        <begin position="64"/>
        <end position="86"/>
    </location>
</feature>
<dbReference type="RefSeq" id="WP_094946833.1">
    <property type="nucleotide sequence ID" value="NZ_NLFK01000008.1"/>
</dbReference>
<name>A0ABX4FMY8_9PAST</name>
<reference evidence="3 4" key="1">
    <citation type="submission" date="2017-07" db="EMBL/GenBank/DDBJ databases">
        <title>Virulence factors identified in Actinobacillus seminis.</title>
        <authorList>
            <person name="Negrete-Abascal E."/>
            <person name="Vaca-Pacheco S."/>
            <person name="Montes-Garcia F."/>
            <person name="Leyto-Gil A.M."/>
            <person name="Fragoso-Garcia E."/>
            <person name="Carvente-Garcia R."/>
            <person name="Perez-Agueros S."/>
            <person name="Castelan-Sanchez H.G."/>
            <person name="Garcia-Molina A."/>
            <person name="Villamar T.E."/>
            <person name="Vazquez-Cruz C."/>
        </authorList>
    </citation>
    <scope>NUCLEOTIDE SEQUENCE [LARGE SCALE GENOMIC DNA]</scope>
    <source>
        <strain evidence="3 4">ATCC 15768</strain>
    </source>
</reference>
<evidence type="ECO:0000313" key="4">
    <source>
        <dbReference type="Proteomes" id="UP000215738"/>
    </source>
</evidence>
<dbReference type="Pfam" id="PF05662">
    <property type="entry name" value="YadA_stalk"/>
    <property type="match status" value="1"/>
</dbReference>
<dbReference type="Gene3D" id="3.90.1780.10">
    <property type="entry name" value="Trimeric adhesin"/>
    <property type="match status" value="1"/>
</dbReference>
<evidence type="ECO:0000313" key="3">
    <source>
        <dbReference type="EMBL" id="OZN24563.1"/>
    </source>
</evidence>
<dbReference type="InterPro" id="IPR008635">
    <property type="entry name" value="Coiled_stalk_dom"/>
</dbReference>
<evidence type="ECO:0000259" key="1">
    <source>
        <dbReference type="Pfam" id="PF05658"/>
    </source>
</evidence>
<accession>A0ABX4FMY8</accession>
<comment type="caution">
    <text evidence="3">The sequence shown here is derived from an EMBL/GenBank/DDBJ whole genome shotgun (WGS) entry which is preliminary data.</text>
</comment>
<protein>
    <recommendedName>
        <fullName evidence="5">Autotransporter adhesin</fullName>
    </recommendedName>
</protein>
<feature type="domain" description="Trimeric autotransporter adhesin YadA-like stalk" evidence="2">
    <location>
        <begin position="309"/>
        <end position="346"/>
    </location>
</feature>
<evidence type="ECO:0008006" key="5">
    <source>
        <dbReference type="Google" id="ProtNLM"/>
    </source>
</evidence>